<reference evidence="3" key="1">
    <citation type="journal article" date="2013" name="Nat. Biotechnol.">
        <title>Draft genome sequence of chickpea (Cicer arietinum) provides a resource for trait improvement.</title>
        <authorList>
            <person name="Varshney R.K."/>
            <person name="Song C."/>
            <person name="Saxena R.K."/>
            <person name="Azam S."/>
            <person name="Yu S."/>
            <person name="Sharpe A.G."/>
            <person name="Cannon S."/>
            <person name="Baek J."/>
            <person name="Rosen B.D."/>
            <person name="Tar'an B."/>
            <person name="Millan T."/>
            <person name="Zhang X."/>
            <person name="Ramsay L.D."/>
            <person name="Iwata A."/>
            <person name="Wang Y."/>
            <person name="Nelson W."/>
            <person name="Farmer A.D."/>
            <person name="Gaur P.M."/>
            <person name="Soderlund C."/>
            <person name="Penmetsa R.V."/>
            <person name="Xu C."/>
            <person name="Bharti A.K."/>
            <person name="He W."/>
            <person name="Winter P."/>
            <person name="Zhao S."/>
            <person name="Hane J.K."/>
            <person name="Carrasquilla-Garcia N."/>
            <person name="Condie J.A."/>
            <person name="Upadhyaya H.D."/>
            <person name="Luo M.C."/>
            <person name="Thudi M."/>
            <person name="Gowda C.L."/>
            <person name="Singh N.P."/>
            <person name="Lichtenzveig J."/>
            <person name="Gali K.K."/>
            <person name="Rubio J."/>
            <person name="Nadarajan N."/>
            <person name="Dolezel J."/>
            <person name="Bansal K.C."/>
            <person name="Xu X."/>
            <person name="Edwards D."/>
            <person name="Zhang G."/>
            <person name="Kahl G."/>
            <person name="Gil J."/>
            <person name="Singh K.B."/>
            <person name="Datta S.K."/>
            <person name="Jackson S.A."/>
            <person name="Wang J."/>
            <person name="Cook D.R."/>
        </authorList>
    </citation>
    <scope>NUCLEOTIDE SEQUENCE [LARGE SCALE GENOMIC DNA]</scope>
    <source>
        <strain evidence="3">cv. CDC Frontier</strain>
    </source>
</reference>
<dbReference type="RefSeq" id="XP_004509128.1">
    <property type="nucleotide sequence ID" value="XM_004509071.3"/>
</dbReference>
<accession>A0A1S2YSC3</accession>
<feature type="compositionally biased region" description="Polar residues" evidence="2">
    <location>
        <begin position="1"/>
        <end position="23"/>
    </location>
</feature>
<dbReference type="GO" id="GO:0016740">
    <property type="term" value="F:transferase activity"/>
    <property type="evidence" value="ECO:0007669"/>
    <property type="project" value="UniProtKB-KW"/>
</dbReference>
<dbReference type="OrthoDB" id="1862401at2759"/>
<gene>
    <name evidence="4" type="primary">LOC101498793</name>
</gene>
<organism evidence="3 4">
    <name type="scientific">Cicer arietinum</name>
    <name type="common">Chickpea</name>
    <name type="synonym">Garbanzo</name>
    <dbReference type="NCBI Taxonomy" id="3827"/>
    <lineage>
        <taxon>Eukaryota</taxon>
        <taxon>Viridiplantae</taxon>
        <taxon>Streptophyta</taxon>
        <taxon>Embryophyta</taxon>
        <taxon>Tracheophyta</taxon>
        <taxon>Spermatophyta</taxon>
        <taxon>Magnoliopsida</taxon>
        <taxon>eudicotyledons</taxon>
        <taxon>Gunneridae</taxon>
        <taxon>Pentapetalae</taxon>
        <taxon>rosids</taxon>
        <taxon>fabids</taxon>
        <taxon>Fabales</taxon>
        <taxon>Fabaceae</taxon>
        <taxon>Papilionoideae</taxon>
        <taxon>50 kb inversion clade</taxon>
        <taxon>NPAAA clade</taxon>
        <taxon>Hologalegina</taxon>
        <taxon>IRL clade</taxon>
        <taxon>Cicereae</taxon>
        <taxon>Cicer</taxon>
    </lineage>
</organism>
<dbReference type="PANTHER" id="PTHR31896:SF43">
    <property type="entry name" value="PROTEIN ENHANCED PSEUDOMONAS SUSCEPTIBILITY 1"/>
    <property type="match status" value="1"/>
</dbReference>
<dbReference type="GeneID" id="101498793"/>
<sequence length="437" mass="48528">MGSVSVVSTTTIQAPSHHNNSSTHKIDLTPWDLPFLQVETIQKGLLFHHTIHPNQINHLKHTLSSTLSFFPPLAGRLVITHHKDNNNASCFIICNNLGALFVHATAQNTTVADILQPNYVPPVVHSFFPLNGVKNCESTSQPILAIQVTELLDGVFIGFTINHVVSDGKSFWHFVNSWSQISKGHKIAKLPSLKRWFPNDIELPIKLPFTTTELLKEPSFNKLPERIFHFTKEKIAELKSKANAEAETEKIKISSLQAVLSHVWRCVIRCKRLDPQEEVRYVLLIGVRPRMVPQLEEEYFGNAALVCGVTMKAGEVQESGIGNVAMEMNKMISLHSDEKIMESYECWLRTPRLLTIGGMTGGNSLATSSSPRFDVYGNDFGWGKPVAVRSGGANKNNGKISVFVGADEGSMDIEVCLPFEILEAMGNDTEFMLAISK</sequence>
<name>A0A1S2YSC3_CICAR</name>
<dbReference type="PANTHER" id="PTHR31896">
    <property type="entry name" value="FAMILY REGULATORY PROTEIN, PUTATIVE (AFU_ORTHOLOGUE AFUA_3G14730)-RELATED"/>
    <property type="match status" value="1"/>
</dbReference>
<keyword evidence="3" id="KW-1185">Reference proteome</keyword>
<feature type="region of interest" description="Disordered" evidence="2">
    <location>
        <begin position="1"/>
        <end position="24"/>
    </location>
</feature>
<dbReference type="InterPro" id="IPR023213">
    <property type="entry name" value="CAT-like_dom_sf"/>
</dbReference>
<dbReference type="InterPro" id="IPR051283">
    <property type="entry name" value="Sec_Metabolite_Acyltrans"/>
</dbReference>
<reference evidence="4" key="2">
    <citation type="submission" date="2025-08" db="UniProtKB">
        <authorList>
            <consortium name="RefSeq"/>
        </authorList>
    </citation>
    <scope>IDENTIFICATION</scope>
    <source>
        <tissue evidence="4">Etiolated seedlings</tissue>
    </source>
</reference>
<evidence type="ECO:0000313" key="3">
    <source>
        <dbReference type="Proteomes" id="UP000087171"/>
    </source>
</evidence>
<proteinExistence type="predicted"/>
<dbReference type="eggNOG" id="ENOG502QVP8">
    <property type="taxonomic scope" value="Eukaryota"/>
</dbReference>
<dbReference type="Proteomes" id="UP000087171">
    <property type="component" value="Chromosome Ca7"/>
</dbReference>
<evidence type="ECO:0000256" key="1">
    <source>
        <dbReference type="ARBA" id="ARBA00022679"/>
    </source>
</evidence>
<evidence type="ECO:0000256" key="2">
    <source>
        <dbReference type="SAM" id="MobiDB-lite"/>
    </source>
</evidence>
<keyword evidence="1" id="KW-0808">Transferase</keyword>
<dbReference type="Gene3D" id="3.30.559.10">
    <property type="entry name" value="Chloramphenicol acetyltransferase-like domain"/>
    <property type="match status" value="2"/>
</dbReference>
<protein>
    <submittedName>
        <fullName evidence="4">Uncharacterized acetyltransferase At3g50280-like</fullName>
    </submittedName>
</protein>
<dbReference type="Pfam" id="PF02458">
    <property type="entry name" value="Transferase"/>
    <property type="match status" value="1"/>
</dbReference>
<dbReference type="KEGG" id="cam:101498793"/>
<dbReference type="AlphaFoldDB" id="A0A1S2YSC3"/>
<dbReference type="PaxDb" id="3827-XP_004509128.1"/>
<evidence type="ECO:0000313" key="4">
    <source>
        <dbReference type="RefSeq" id="XP_004509128.1"/>
    </source>
</evidence>